<reference evidence="5 6" key="1">
    <citation type="submission" date="2020-07" db="EMBL/GenBank/DDBJ databases">
        <title>Sequencing the genomes of 1000 actinobacteria strains.</title>
        <authorList>
            <person name="Klenk H.-P."/>
        </authorList>
    </citation>
    <scope>NUCLEOTIDE SEQUENCE [LARGE SCALE GENOMIC DNA]</scope>
    <source>
        <strain evidence="5 6">DSM 22083</strain>
    </source>
</reference>
<comment type="caution">
    <text evidence="5">The sequence shown here is derived from an EMBL/GenBank/DDBJ whole genome shotgun (WGS) entry which is preliminary data.</text>
</comment>
<dbReference type="PRINTS" id="PR00038">
    <property type="entry name" value="HTHLUXR"/>
</dbReference>
<dbReference type="InterPro" id="IPR016032">
    <property type="entry name" value="Sig_transdc_resp-reg_C-effctor"/>
</dbReference>
<dbReference type="PANTHER" id="PTHR43214:SF42">
    <property type="entry name" value="TRANSCRIPTIONAL REGULATORY PROTEIN DESR"/>
    <property type="match status" value="1"/>
</dbReference>
<feature type="domain" description="HTH luxR-type" evidence="3">
    <location>
        <begin position="139"/>
        <end position="204"/>
    </location>
</feature>
<dbReference type="CDD" id="cd06170">
    <property type="entry name" value="LuxR_C_like"/>
    <property type="match status" value="1"/>
</dbReference>
<dbReference type="Pfam" id="PF00196">
    <property type="entry name" value="GerE"/>
    <property type="match status" value="1"/>
</dbReference>
<evidence type="ECO:0000259" key="4">
    <source>
        <dbReference type="PROSITE" id="PS50110"/>
    </source>
</evidence>
<dbReference type="SMART" id="SM00421">
    <property type="entry name" value="HTH_LUXR"/>
    <property type="match status" value="1"/>
</dbReference>
<gene>
    <name evidence="5" type="ORF">BKA15_002524</name>
</gene>
<dbReference type="AlphaFoldDB" id="A0A7Y9I6L3"/>
<dbReference type="GO" id="GO:0000160">
    <property type="term" value="P:phosphorelay signal transduction system"/>
    <property type="evidence" value="ECO:0007669"/>
    <property type="project" value="InterPro"/>
</dbReference>
<evidence type="ECO:0000313" key="6">
    <source>
        <dbReference type="Proteomes" id="UP000569914"/>
    </source>
</evidence>
<dbReference type="Proteomes" id="UP000569914">
    <property type="component" value="Unassembled WGS sequence"/>
</dbReference>
<feature type="modified residue" description="4-aspartylphosphate" evidence="2">
    <location>
        <position position="54"/>
    </location>
</feature>
<dbReference type="InterPro" id="IPR000792">
    <property type="entry name" value="Tscrpt_reg_LuxR_C"/>
</dbReference>
<dbReference type="Pfam" id="PF00072">
    <property type="entry name" value="Response_reg"/>
    <property type="match status" value="1"/>
</dbReference>
<dbReference type="PROSITE" id="PS00622">
    <property type="entry name" value="HTH_LUXR_1"/>
    <property type="match status" value="1"/>
</dbReference>
<dbReference type="GO" id="GO:0003677">
    <property type="term" value="F:DNA binding"/>
    <property type="evidence" value="ECO:0007669"/>
    <property type="project" value="UniProtKB-KW"/>
</dbReference>
<dbReference type="PANTHER" id="PTHR43214">
    <property type="entry name" value="TWO-COMPONENT RESPONSE REGULATOR"/>
    <property type="match status" value="1"/>
</dbReference>
<dbReference type="InterPro" id="IPR001789">
    <property type="entry name" value="Sig_transdc_resp-reg_receiver"/>
</dbReference>
<dbReference type="InterPro" id="IPR039420">
    <property type="entry name" value="WalR-like"/>
</dbReference>
<sequence>MITVLVADDQALIRQAFTALLGLEADLEVIGQAADSDEVLRAVQRQPPDVILMDVQMPGPDGRGEDGIAATAKITASFPKTKVIILTTFGRPGYLRRAMEAGAVGFMIKDAPAEQLVDGIRRVMRGLRVVDPTLAVDSLRLGASPLTEREAEVLAAAAEGGSTTAIARSVHLSEGTVRNHLSAAMGKLGAGNRAEAVRIATESGWLD</sequence>
<dbReference type="RefSeq" id="WP_179751189.1">
    <property type="nucleotide sequence ID" value="NZ_JACCBU010000001.1"/>
</dbReference>
<evidence type="ECO:0000256" key="1">
    <source>
        <dbReference type="ARBA" id="ARBA00023125"/>
    </source>
</evidence>
<organism evidence="5 6">
    <name type="scientific">Microlunatus parietis</name>
    <dbReference type="NCBI Taxonomy" id="682979"/>
    <lineage>
        <taxon>Bacteria</taxon>
        <taxon>Bacillati</taxon>
        <taxon>Actinomycetota</taxon>
        <taxon>Actinomycetes</taxon>
        <taxon>Propionibacteriales</taxon>
        <taxon>Propionibacteriaceae</taxon>
        <taxon>Microlunatus</taxon>
    </lineage>
</organism>
<keyword evidence="1" id="KW-0238">DNA-binding</keyword>
<keyword evidence="6" id="KW-1185">Reference proteome</keyword>
<dbReference type="SMART" id="SM00448">
    <property type="entry name" value="REC"/>
    <property type="match status" value="1"/>
</dbReference>
<proteinExistence type="predicted"/>
<evidence type="ECO:0000313" key="5">
    <source>
        <dbReference type="EMBL" id="NYE71195.1"/>
    </source>
</evidence>
<accession>A0A7Y9I6L3</accession>
<dbReference type="EMBL" id="JACCBU010000001">
    <property type="protein sequence ID" value="NYE71195.1"/>
    <property type="molecule type" value="Genomic_DNA"/>
</dbReference>
<dbReference type="SUPFAM" id="SSF52172">
    <property type="entry name" value="CheY-like"/>
    <property type="match status" value="1"/>
</dbReference>
<protein>
    <submittedName>
        <fullName evidence="5">Two-component system response regulator DesR</fullName>
    </submittedName>
</protein>
<dbReference type="PROSITE" id="PS50110">
    <property type="entry name" value="RESPONSE_REGULATORY"/>
    <property type="match status" value="1"/>
</dbReference>
<evidence type="ECO:0000256" key="2">
    <source>
        <dbReference type="PROSITE-ProRule" id="PRU00169"/>
    </source>
</evidence>
<feature type="domain" description="Response regulatory" evidence="4">
    <location>
        <begin position="3"/>
        <end position="124"/>
    </location>
</feature>
<dbReference type="SUPFAM" id="SSF46894">
    <property type="entry name" value="C-terminal effector domain of the bipartite response regulators"/>
    <property type="match status" value="1"/>
</dbReference>
<dbReference type="GO" id="GO:0006355">
    <property type="term" value="P:regulation of DNA-templated transcription"/>
    <property type="evidence" value="ECO:0007669"/>
    <property type="project" value="InterPro"/>
</dbReference>
<name>A0A7Y9I6L3_9ACTN</name>
<dbReference type="InterPro" id="IPR011006">
    <property type="entry name" value="CheY-like_superfamily"/>
</dbReference>
<evidence type="ECO:0000259" key="3">
    <source>
        <dbReference type="PROSITE" id="PS50043"/>
    </source>
</evidence>
<dbReference type="Gene3D" id="3.40.50.2300">
    <property type="match status" value="1"/>
</dbReference>
<dbReference type="PROSITE" id="PS50043">
    <property type="entry name" value="HTH_LUXR_2"/>
    <property type="match status" value="1"/>
</dbReference>
<keyword evidence="2" id="KW-0597">Phosphoprotein</keyword>